<proteinExistence type="inferred from homology"/>
<organism evidence="6 7">
    <name type="scientific">Hesseltinella vesiculosa</name>
    <dbReference type="NCBI Taxonomy" id="101127"/>
    <lineage>
        <taxon>Eukaryota</taxon>
        <taxon>Fungi</taxon>
        <taxon>Fungi incertae sedis</taxon>
        <taxon>Mucoromycota</taxon>
        <taxon>Mucoromycotina</taxon>
        <taxon>Mucoromycetes</taxon>
        <taxon>Mucorales</taxon>
        <taxon>Cunninghamellaceae</taxon>
        <taxon>Hesseltinella</taxon>
    </lineage>
</organism>
<dbReference type="SMART" id="SM00584">
    <property type="entry name" value="TLDc"/>
    <property type="match status" value="1"/>
</dbReference>
<evidence type="ECO:0000256" key="1">
    <source>
        <dbReference type="ARBA" id="ARBA00004173"/>
    </source>
</evidence>
<dbReference type="GO" id="GO:0005739">
    <property type="term" value="C:mitochondrion"/>
    <property type="evidence" value="ECO:0007669"/>
    <property type="project" value="UniProtKB-SubCell"/>
</dbReference>
<dbReference type="AlphaFoldDB" id="A0A1X2G9L3"/>
<sequence length="165" mass="18704">YLPRRYRLSSTWQLAYSLDQHGASLSTLYSKAAATGPCILLLRDNDGQVFGAFLNESIQTHLSYYGTGECFLWKLNRHQLMPASQSHHHPPPKIKVYPWTGKNEYLIYSTIDCIALGGGHGKFGLWLNQDLEKGHSEPCATFDNDCLSLHPHFTCLDLEIWSLVH</sequence>
<dbReference type="PROSITE" id="PS51886">
    <property type="entry name" value="TLDC"/>
    <property type="match status" value="1"/>
</dbReference>
<dbReference type="Proteomes" id="UP000242146">
    <property type="component" value="Unassembled WGS sequence"/>
</dbReference>
<dbReference type="InterPro" id="IPR006571">
    <property type="entry name" value="TLDc_dom"/>
</dbReference>
<name>A0A1X2G9L3_9FUNG</name>
<evidence type="ECO:0000313" key="6">
    <source>
        <dbReference type="EMBL" id="ORX48544.1"/>
    </source>
</evidence>
<keyword evidence="7" id="KW-1185">Reference proteome</keyword>
<dbReference type="PANTHER" id="PTHR23354:SF62">
    <property type="entry name" value="MUSTARD, ISOFORM V"/>
    <property type="match status" value="1"/>
</dbReference>
<evidence type="ECO:0000313" key="7">
    <source>
        <dbReference type="Proteomes" id="UP000242146"/>
    </source>
</evidence>
<gene>
    <name evidence="6" type="ORF">DM01DRAFT_1291984</name>
</gene>
<dbReference type="EMBL" id="MCGT01000029">
    <property type="protein sequence ID" value="ORX48544.1"/>
    <property type="molecule type" value="Genomic_DNA"/>
</dbReference>
<dbReference type="GO" id="GO:0005634">
    <property type="term" value="C:nucleus"/>
    <property type="evidence" value="ECO:0007669"/>
    <property type="project" value="TreeGrafter"/>
</dbReference>
<comment type="caution">
    <text evidence="6">The sequence shown here is derived from an EMBL/GenBank/DDBJ whole genome shotgun (WGS) entry which is preliminary data.</text>
</comment>
<keyword evidence="3" id="KW-0496">Mitochondrion</keyword>
<evidence type="ECO:0000259" key="5">
    <source>
        <dbReference type="PROSITE" id="PS51886"/>
    </source>
</evidence>
<evidence type="ECO:0000256" key="2">
    <source>
        <dbReference type="ARBA" id="ARBA00009540"/>
    </source>
</evidence>
<dbReference type="Pfam" id="PF07534">
    <property type="entry name" value="TLD"/>
    <property type="match status" value="1"/>
</dbReference>
<reference evidence="6 7" key="1">
    <citation type="submission" date="2016-07" db="EMBL/GenBank/DDBJ databases">
        <title>Pervasive Adenine N6-methylation of Active Genes in Fungi.</title>
        <authorList>
            <consortium name="DOE Joint Genome Institute"/>
            <person name="Mondo S.J."/>
            <person name="Dannebaum R.O."/>
            <person name="Kuo R.C."/>
            <person name="Labutti K."/>
            <person name="Haridas S."/>
            <person name="Kuo A."/>
            <person name="Salamov A."/>
            <person name="Ahrendt S.R."/>
            <person name="Lipzen A."/>
            <person name="Sullivan W."/>
            <person name="Andreopoulos W.B."/>
            <person name="Clum A."/>
            <person name="Lindquist E."/>
            <person name="Daum C."/>
            <person name="Ramamoorthy G.K."/>
            <person name="Gryganskyi A."/>
            <person name="Culley D."/>
            <person name="Magnuson J.K."/>
            <person name="James T.Y."/>
            <person name="O'Malley M.A."/>
            <person name="Stajich J.E."/>
            <person name="Spatafora J.W."/>
            <person name="Visel A."/>
            <person name="Grigoriev I.V."/>
        </authorList>
    </citation>
    <scope>NUCLEOTIDE SEQUENCE [LARGE SCALE GENOMIC DNA]</scope>
    <source>
        <strain evidence="6 7">NRRL 3301</strain>
    </source>
</reference>
<evidence type="ECO:0000256" key="4">
    <source>
        <dbReference type="ARBA" id="ARBA00040604"/>
    </source>
</evidence>
<dbReference type="GO" id="GO:0006979">
    <property type="term" value="P:response to oxidative stress"/>
    <property type="evidence" value="ECO:0007669"/>
    <property type="project" value="TreeGrafter"/>
</dbReference>
<protein>
    <recommendedName>
        <fullName evidence="4">Oxidation resistance protein 1</fullName>
    </recommendedName>
</protein>
<accession>A0A1X2G9L3</accession>
<evidence type="ECO:0000256" key="3">
    <source>
        <dbReference type="ARBA" id="ARBA00023128"/>
    </source>
</evidence>
<comment type="similarity">
    <text evidence="2">Belongs to the OXR1 family.</text>
</comment>
<dbReference type="PANTHER" id="PTHR23354">
    <property type="entry name" value="NUCLEOLAR PROTEIN 7/ESTROGEN RECEPTOR COACTIVATOR-RELATED"/>
    <property type="match status" value="1"/>
</dbReference>
<feature type="non-terminal residue" evidence="6">
    <location>
        <position position="1"/>
    </location>
</feature>
<feature type="domain" description="TLDc" evidence="5">
    <location>
        <begin position="1"/>
        <end position="164"/>
    </location>
</feature>
<dbReference type="OrthoDB" id="26679at2759"/>
<comment type="subcellular location">
    <subcellularLocation>
        <location evidence="1">Mitochondrion</location>
    </subcellularLocation>
</comment>